<dbReference type="PANTHER" id="PTHR19359:SF95">
    <property type="entry name" value="CYTOCHROME B5 TYPE B"/>
    <property type="match status" value="1"/>
</dbReference>
<feature type="compositionally biased region" description="Low complexity" evidence="5">
    <location>
        <begin position="171"/>
        <end position="189"/>
    </location>
</feature>
<keyword evidence="6" id="KW-0812">Transmembrane</keyword>
<sequence>MAIAPHTGHPNDLEAPSTNEHGAPRKMFRNREFEDDVGDSQRRKRQTRSRLSACILGVVTLAAVAFAAYYFLIKDGIDLQKGNYQHKNFQGSVAMSAIEMHATTGDCWLAIHSNVYDMTDYAPLHPGPDSLITDHCGTDATAAYTSMHSQALLPTVSEYLLGALQGADDGSATPPNSSNESPSSGGSTAEGSQIALATMQMHGTAGDCWLAYYGIVYDMTQYAPNHPASSSLITNHCGTDATNAYASAHSRSLLTTVARYRLGALEGTDTSAFPPATNNPPSDSSED</sequence>
<evidence type="ECO:0000256" key="3">
    <source>
        <dbReference type="ARBA" id="ARBA00023004"/>
    </source>
</evidence>
<comment type="caution">
    <text evidence="8">The sequence shown here is derived from an EMBL/GenBank/DDBJ whole genome shotgun (WGS) entry which is preliminary data.</text>
</comment>
<gene>
    <name evidence="8" type="ORF">CYCCA115_LOCUS6401</name>
</gene>
<dbReference type="InterPro" id="IPR001199">
    <property type="entry name" value="Cyt_B5-like_heme/steroid-bd"/>
</dbReference>
<proteinExistence type="inferred from homology"/>
<feature type="region of interest" description="Disordered" evidence="5">
    <location>
        <begin position="167"/>
        <end position="190"/>
    </location>
</feature>
<dbReference type="SUPFAM" id="SSF55856">
    <property type="entry name" value="Cytochrome b5-like heme/steroid binding domain"/>
    <property type="match status" value="2"/>
</dbReference>
<accession>A0AAD2CME9</accession>
<dbReference type="InterPro" id="IPR050668">
    <property type="entry name" value="Cytochrome_b5"/>
</dbReference>
<comment type="similarity">
    <text evidence="4">Belongs to the cytochrome b5 family.</text>
</comment>
<keyword evidence="3" id="KW-0408">Iron</keyword>
<dbReference type="SMART" id="SM01117">
    <property type="entry name" value="Cyt-b5"/>
    <property type="match status" value="2"/>
</dbReference>
<evidence type="ECO:0000256" key="1">
    <source>
        <dbReference type="ARBA" id="ARBA00022617"/>
    </source>
</evidence>
<keyword evidence="9" id="KW-1185">Reference proteome</keyword>
<dbReference type="EMBL" id="CAKOGP040000779">
    <property type="protein sequence ID" value="CAJ1939053.1"/>
    <property type="molecule type" value="Genomic_DNA"/>
</dbReference>
<evidence type="ECO:0000313" key="8">
    <source>
        <dbReference type="EMBL" id="CAJ1939053.1"/>
    </source>
</evidence>
<dbReference type="InterPro" id="IPR036400">
    <property type="entry name" value="Cyt_B5-like_heme/steroid_sf"/>
</dbReference>
<feature type="domain" description="Cytochrome b5 heme-binding" evidence="7">
    <location>
        <begin position="191"/>
        <end position="266"/>
    </location>
</feature>
<evidence type="ECO:0000256" key="6">
    <source>
        <dbReference type="SAM" id="Phobius"/>
    </source>
</evidence>
<feature type="transmembrane region" description="Helical" evidence="6">
    <location>
        <begin position="51"/>
        <end position="72"/>
    </location>
</feature>
<evidence type="ECO:0000256" key="5">
    <source>
        <dbReference type="SAM" id="MobiDB-lite"/>
    </source>
</evidence>
<evidence type="ECO:0000259" key="7">
    <source>
        <dbReference type="PROSITE" id="PS50255"/>
    </source>
</evidence>
<dbReference type="Gene3D" id="3.10.120.10">
    <property type="entry name" value="Cytochrome b5-like heme/steroid binding domain"/>
    <property type="match status" value="2"/>
</dbReference>
<protein>
    <recommendedName>
        <fullName evidence="7">Cytochrome b5 heme-binding domain-containing protein</fullName>
    </recommendedName>
</protein>
<dbReference type="AlphaFoldDB" id="A0AAD2CME9"/>
<name>A0AAD2CME9_9STRA</name>
<dbReference type="PANTHER" id="PTHR19359">
    <property type="entry name" value="CYTOCHROME B5"/>
    <property type="match status" value="1"/>
</dbReference>
<organism evidence="8 9">
    <name type="scientific">Cylindrotheca closterium</name>
    <dbReference type="NCBI Taxonomy" id="2856"/>
    <lineage>
        <taxon>Eukaryota</taxon>
        <taxon>Sar</taxon>
        <taxon>Stramenopiles</taxon>
        <taxon>Ochrophyta</taxon>
        <taxon>Bacillariophyta</taxon>
        <taxon>Bacillariophyceae</taxon>
        <taxon>Bacillariophycidae</taxon>
        <taxon>Bacillariales</taxon>
        <taxon>Bacillariaceae</taxon>
        <taxon>Cylindrotheca</taxon>
    </lineage>
</organism>
<evidence type="ECO:0000256" key="2">
    <source>
        <dbReference type="ARBA" id="ARBA00022723"/>
    </source>
</evidence>
<dbReference type="Proteomes" id="UP001295423">
    <property type="component" value="Unassembled WGS sequence"/>
</dbReference>
<keyword evidence="6" id="KW-0472">Membrane</keyword>
<evidence type="ECO:0000313" key="9">
    <source>
        <dbReference type="Proteomes" id="UP001295423"/>
    </source>
</evidence>
<dbReference type="PROSITE" id="PS50255">
    <property type="entry name" value="CYTOCHROME_B5_2"/>
    <property type="match status" value="2"/>
</dbReference>
<evidence type="ECO:0000256" key="4">
    <source>
        <dbReference type="ARBA" id="ARBA00038168"/>
    </source>
</evidence>
<dbReference type="GO" id="GO:0016020">
    <property type="term" value="C:membrane"/>
    <property type="evidence" value="ECO:0007669"/>
    <property type="project" value="TreeGrafter"/>
</dbReference>
<keyword evidence="1" id="KW-0349">Heme</keyword>
<feature type="region of interest" description="Disordered" evidence="5">
    <location>
        <begin position="268"/>
        <end position="287"/>
    </location>
</feature>
<reference evidence="8" key="1">
    <citation type="submission" date="2023-08" db="EMBL/GenBank/DDBJ databases">
        <authorList>
            <person name="Audoor S."/>
            <person name="Bilcke G."/>
        </authorList>
    </citation>
    <scope>NUCLEOTIDE SEQUENCE</scope>
</reference>
<dbReference type="GO" id="GO:0020037">
    <property type="term" value="F:heme binding"/>
    <property type="evidence" value="ECO:0007669"/>
    <property type="project" value="TreeGrafter"/>
</dbReference>
<keyword evidence="6" id="KW-1133">Transmembrane helix</keyword>
<feature type="domain" description="Cytochrome b5 heme-binding" evidence="7">
    <location>
        <begin position="90"/>
        <end position="165"/>
    </location>
</feature>
<keyword evidence="2" id="KW-0479">Metal-binding</keyword>
<dbReference type="GO" id="GO:0046872">
    <property type="term" value="F:metal ion binding"/>
    <property type="evidence" value="ECO:0007669"/>
    <property type="project" value="UniProtKB-KW"/>
</dbReference>
<feature type="region of interest" description="Disordered" evidence="5">
    <location>
        <begin position="1"/>
        <end position="44"/>
    </location>
</feature>
<dbReference type="Pfam" id="PF00173">
    <property type="entry name" value="Cyt-b5"/>
    <property type="match status" value="2"/>
</dbReference>